<protein>
    <submittedName>
        <fullName evidence="9">Efflux RND transporter periplasmic adaptor subunit</fullName>
    </submittedName>
</protein>
<dbReference type="GO" id="GO:0005886">
    <property type="term" value="C:plasma membrane"/>
    <property type="evidence" value="ECO:0007669"/>
    <property type="project" value="TreeGrafter"/>
</dbReference>
<dbReference type="AlphaFoldDB" id="A0A7Y4LUB9"/>
<dbReference type="Proteomes" id="UP000544122">
    <property type="component" value="Unassembled WGS sequence"/>
</dbReference>
<name>A0A7Y4LUB9_9BRAD</name>
<dbReference type="FunFam" id="2.40.420.20:FF:000001">
    <property type="entry name" value="Efflux RND transporter periplasmic adaptor subunit"/>
    <property type="match status" value="1"/>
</dbReference>
<dbReference type="InterPro" id="IPR058627">
    <property type="entry name" value="MdtA-like_C"/>
</dbReference>
<dbReference type="SUPFAM" id="SSF111369">
    <property type="entry name" value="HlyD-like secretion proteins"/>
    <property type="match status" value="1"/>
</dbReference>
<dbReference type="EMBL" id="JAAVLX010000002">
    <property type="protein sequence ID" value="NOJ39088.1"/>
    <property type="molecule type" value="Genomic_DNA"/>
</dbReference>
<dbReference type="Pfam" id="PF25967">
    <property type="entry name" value="RND-MFP_C"/>
    <property type="match status" value="1"/>
</dbReference>
<feature type="domain" description="Multidrug resistance protein MdtA-like alpha-helical hairpin" evidence="5">
    <location>
        <begin position="86"/>
        <end position="155"/>
    </location>
</feature>
<comment type="subcellular location">
    <subcellularLocation>
        <location evidence="1">Cell envelope</location>
    </subcellularLocation>
</comment>
<evidence type="ECO:0000313" key="9">
    <source>
        <dbReference type="EMBL" id="NOJ39088.1"/>
    </source>
</evidence>
<evidence type="ECO:0000256" key="3">
    <source>
        <dbReference type="SAM" id="Coils"/>
    </source>
</evidence>
<dbReference type="NCBIfam" id="TIGR01730">
    <property type="entry name" value="RND_mfp"/>
    <property type="match status" value="1"/>
</dbReference>
<evidence type="ECO:0000256" key="2">
    <source>
        <dbReference type="ARBA" id="ARBA00009477"/>
    </source>
</evidence>
<reference evidence="9 10" key="1">
    <citation type="submission" date="2020-03" db="EMBL/GenBank/DDBJ databases">
        <title>Bradyrhizobium diversity isolated from nodules of Indigofera sp.</title>
        <authorList>
            <person name="Klepa M."/>
            <person name="Helene L."/>
            <person name="Hungria M."/>
        </authorList>
    </citation>
    <scope>NUCLEOTIDE SEQUENCE [LARGE SCALE GENOMIC DNA]</scope>
    <source>
        <strain evidence="9 10">WSM 1791</strain>
    </source>
</reference>
<dbReference type="InterPro" id="IPR006143">
    <property type="entry name" value="RND_pump_MFP"/>
</dbReference>
<dbReference type="Pfam" id="PF25876">
    <property type="entry name" value="HH_MFP_RND"/>
    <property type="match status" value="1"/>
</dbReference>
<feature type="coiled-coil region" evidence="3">
    <location>
        <begin position="124"/>
        <end position="151"/>
    </location>
</feature>
<dbReference type="InterPro" id="IPR058624">
    <property type="entry name" value="MdtA-like_HH"/>
</dbReference>
<keyword evidence="10" id="KW-1185">Reference proteome</keyword>
<dbReference type="GO" id="GO:0030313">
    <property type="term" value="C:cell envelope"/>
    <property type="evidence" value="ECO:0007669"/>
    <property type="project" value="UniProtKB-SubCell"/>
</dbReference>
<feature type="region of interest" description="Disordered" evidence="4">
    <location>
        <begin position="362"/>
        <end position="398"/>
    </location>
</feature>
<dbReference type="PANTHER" id="PTHR30158">
    <property type="entry name" value="ACRA/E-RELATED COMPONENT OF DRUG EFFLUX TRANSPORTER"/>
    <property type="match status" value="1"/>
</dbReference>
<dbReference type="InterPro" id="IPR058625">
    <property type="entry name" value="MdtA-like_BSH"/>
</dbReference>
<evidence type="ECO:0000256" key="1">
    <source>
        <dbReference type="ARBA" id="ARBA00004196"/>
    </source>
</evidence>
<comment type="caution">
    <text evidence="9">The sequence shown here is derived from an EMBL/GenBank/DDBJ whole genome shotgun (WGS) entry which is preliminary data.</text>
</comment>
<evidence type="ECO:0000259" key="5">
    <source>
        <dbReference type="Pfam" id="PF25876"/>
    </source>
</evidence>
<dbReference type="RefSeq" id="WP_210265902.1">
    <property type="nucleotide sequence ID" value="NZ_JAAVLX010000002.1"/>
</dbReference>
<dbReference type="GO" id="GO:0015562">
    <property type="term" value="F:efflux transmembrane transporter activity"/>
    <property type="evidence" value="ECO:0007669"/>
    <property type="project" value="InterPro"/>
</dbReference>
<feature type="domain" description="Multidrug resistance protein MdtA-like barrel-sandwich hybrid" evidence="6">
    <location>
        <begin position="46"/>
        <end position="187"/>
    </location>
</feature>
<evidence type="ECO:0000313" key="10">
    <source>
        <dbReference type="Proteomes" id="UP000544122"/>
    </source>
</evidence>
<dbReference type="InterPro" id="IPR058626">
    <property type="entry name" value="MdtA-like_b-barrel"/>
</dbReference>
<feature type="compositionally biased region" description="Polar residues" evidence="4">
    <location>
        <begin position="374"/>
        <end position="384"/>
    </location>
</feature>
<keyword evidence="3" id="KW-0175">Coiled coil</keyword>
<dbReference type="Gene3D" id="2.40.30.170">
    <property type="match status" value="1"/>
</dbReference>
<dbReference type="GO" id="GO:0046677">
    <property type="term" value="P:response to antibiotic"/>
    <property type="evidence" value="ECO:0007669"/>
    <property type="project" value="TreeGrafter"/>
</dbReference>
<proteinExistence type="inferred from homology"/>
<evidence type="ECO:0000256" key="4">
    <source>
        <dbReference type="SAM" id="MobiDB-lite"/>
    </source>
</evidence>
<feature type="domain" description="Multidrug resistance protein MdtA-like beta-barrel" evidence="7">
    <location>
        <begin position="192"/>
        <end position="281"/>
    </location>
</feature>
<dbReference type="Gene3D" id="2.40.50.100">
    <property type="match status" value="1"/>
</dbReference>
<accession>A0A7Y4LUB9</accession>
<dbReference type="Gene3D" id="2.40.420.20">
    <property type="match status" value="1"/>
</dbReference>
<evidence type="ECO:0000259" key="7">
    <source>
        <dbReference type="Pfam" id="PF25944"/>
    </source>
</evidence>
<sequence>MLLTACEGQQRPPGAFPRPEVGVVALHPRSVAITTELPGRTAASLTAEVRPQVNGIVQARVFEEGSEVKKGDPLYQIDLASYRASYDSAVAAHQKAEAAVPSAEAKVERYQGLVKQNAVSKQDFDDARAALAQAKADVASAEANVETARINLAYTKITAPIGGRIDKSSLTPGALVTASQTTALATIRTLDPINVDVTESSTNLLNWRQAVSEGRIKFSGPDVNVKLKLENGAVYSHTGKLSVVESYVSETTGTFALRAQFPNPDRLLLPGMYVRAVIEQGVAESSFLVPQRAVTRNTKGEPTAMLVAPDGKVELRVLSVGRSVGNNWLVDGGIRSGDRVIVQGMQLVRPGQEVGAVEVTIDETTGEVRRRKQGPSQSRMQQSAGGDREPDSNPVVGN</sequence>
<gene>
    <name evidence="9" type="ORF">HCN58_05615</name>
</gene>
<evidence type="ECO:0000259" key="8">
    <source>
        <dbReference type="Pfam" id="PF25967"/>
    </source>
</evidence>
<dbReference type="PANTHER" id="PTHR30158:SF3">
    <property type="entry name" value="MULTIDRUG EFFLUX PUMP SUBUNIT ACRA-RELATED"/>
    <property type="match status" value="1"/>
</dbReference>
<comment type="similarity">
    <text evidence="2">Belongs to the membrane fusion protein (MFP) (TC 8.A.1) family.</text>
</comment>
<dbReference type="Gene3D" id="1.10.287.470">
    <property type="entry name" value="Helix hairpin bin"/>
    <property type="match status" value="1"/>
</dbReference>
<feature type="domain" description="Multidrug resistance protein MdtA-like C-terminal permuted SH3" evidence="8">
    <location>
        <begin position="288"/>
        <end position="346"/>
    </location>
</feature>
<dbReference type="Pfam" id="PF25944">
    <property type="entry name" value="Beta-barrel_RND"/>
    <property type="match status" value="1"/>
</dbReference>
<organism evidence="9 10">
    <name type="scientific">Bradyrhizobium australiense</name>
    <dbReference type="NCBI Taxonomy" id="2721161"/>
    <lineage>
        <taxon>Bacteria</taxon>
        <taxon>Pseudomonadati</taxon>
        <taxon>Pseudomonadota</taxon>
        <taxon>Alphaproteobacteria</taxon>
        <taxon>Hyphomicrobiales</taxon>
        <taxon>Nitrobacteraceae</taxon>
        <taxon>Bradyrhizobium</taxon>
    </lineage>
</organism>
<dbReference type="Pfam" id="PF25917">
    <property type="entry name" value="BSH_RND"/>
    <property type="match status" value="1"/>
</dbReference>
<evidence type="ECO:0000259" key="6">
    <source>
        <dbReference type="Pfam" id="PF25917"/>
    </source>
</evidence>